<evidence type="ECO:0000256" key="1">
    <source>
        <dbReference type="ARBA" id="ARBA00004364"/>
    </source>
</evidence>
<dbReference type="Pfam" id="PF03489">
    <property type="entry name" value="SapB_2"/>
    <property type="match status" value="4"/>
</dbReference>
<dbReference type="InterPro" id="IPR021165">
    <property type="entry name" value="Saposin_chordata"/>
</dbReference>
<dbReference type="SMART" id="SM00741">
    <property type="entry name" value="SapB"/>
    <property type="match status" value="4"/>
</dbReference>
<dbReference type="PIRSF" id="PIRSF002431">
    <property type="entry name" value="Saposin"/>
    <property type="match status" value="1"/>
</dbReference>
<dbReference type="InterPro" id="IPR003119">
    <property type="entry name" value="SAP_A"/>
</dbReference>
<dbReference type="GO" id="GO:0005576">
    <property type="term" value="C:extracellular region"/>
    <property type="evidence" value="ECO:0007669"/>
    <property type="project" value="UniProtKB-SubCell"/>
</dbReference>
<keyword evidence="7" id="KW-0677">Repeat</keyword>
<gene>
    <name evidence="15" type="primary">PSAP</name>
    <name evidence="15" type="synonym">psap</name>
</gene>
<feature type="disulfide bond" evidence="12">
    <location>
        <begin position="413"/>
        <end position="477"/>
    </location>
</feature>
<dbReference type="GeneID" id="108925832"/>
<evidence type="ECO:0000259" key="14">
    <source>
        <dbReference type="PROSITE" id="PS51110"/>
    </source>
</evidence>
<keyword evidence="3" id="KW-0767">Surface film</keyword>
<feature type="domain" description="Saposin B-type" evidence="13">
    <location>
        <begin position="406"/>
        <end position="487"/>
    </location>
</feature>
<dbReference type="PANTHER" id="PTHR11480:SF3">
    <property type="entry name" value="BCDNA.GH08312"/>
    <property type="match status" value="1"/>
</dbReference>
<feature type="signal peptide" evidence="11">
    <location>
        <begin position="1"/>
        <end position="19"/>
    </location>
</feature>
<feature type="disulfide bond" evidence="12">
    <location>
        <begin position="441"/>
        <end position="452"/>
    </location>
</feature>
<dbReference type="InterPro" id="IPR008138">
    <property type="entry name" value="SapB_2"/>
</dbReference>
<comment type="subcellular location">
    <subcellularLocation>
        <location evidence="1">Secreted</location>
        <location evidence="1">Extracellular space</location>
        <location evidence="1">Surface film</location>
    </subcellularLocation>
</comment>
<evidence type="ECO:0000313" key="15">
    <source>
        <dbReference type="Ensembl" id="ENSSFOP00015064640.1"/>
    </source>
</evidence>
<feature type="chain" id="PRO_5034386609" description="Prosaposin" evidence="11">
    <location>
        <begin position="20"/>
        <end position="525"/>
    </location>
</feature>
<protein>
    <recommendedName>
        <fullName evidence="11">Prosaposin</fullName>
    </recommendedName>
</protein>
<dbReference type="Pfam" id="PF02199">
    <property type="entry name" value="SapA"/>
    <property type="match status" value="2"/>
</dbReference>
<evidence type="ECO:0000256" key="7">
    <source>
        <dbReference type="ARBA" id="ARBA00022737"/>
    </source>
</evidence>
<dbReference type="GO" id="GO:0019216">
    <property type="term" value="P:regulation of lipid metabolic process"/>
    <property type="evidence" value="ECO:0007669"/>
    <property type="project" value="UniProtKB-UniRule"/>
</dbReference>
<dbReference type="PRINTS" id="PR01797">
    <property type="entry name" value="SAPOSIN"/>
</dbReference>
<evidence type="ECO:0000256" key="9">
    <source>
        <dbReference type="ARBA" id="ARBA00023180"/>
    </source>
</evidence>
<dbReference type="Pfam" id="PF05184">
    <property type="entry name" value="SapB_1"/>
    <property type="match status" value="3"/>
</dbReference>
<evidence type="ECO:0000256" key="2">
    <source>
        <dbReference type="ARBA" id="ARBA00011748"/>
    </source>
</evidence>
<reference evidence="15" key="3">
    <citation type="submission" date="2025-09" db="UniProtKB">
        <authorList>
            <consortium name="Ensembl"/>
        </authorList>
    </citation>
    <scope>IDENTIFICATION</scope>
</reference>
<evidence type="ECO:0000256" key="11">
    <source>
        <dbReference type="PIRNR" id="PIRNR002431"/>
    </source>
</evidence>
<dbReference type="PANTHER" id="PTHR11480">
    <property type="entry name" value="SAPOSIN-RELATED"/>
    <property type="match status" value="1"/>
</dbReference>
<dbReference type="RefSeq" id="XP_018593649.1">
    <property type="nucleotide sequence ID" value="XM_018738133.2"/>
</dbReference>
<dbReference type="InterPro" id="IPR008139">
    <property type="entry name" value="SaposinB_dom"/>
</dbReference>
<dbReference type="GO" id="GO:0005764">
    <property type="term" value="C:lysosome"/>
    <property type="evidence" value="ECO:0007669"/>
    <property type="project" value="UniProtKB-UniRule"/>
</dbReference>
<evidence type="ECO:0000313" key="16">
    <source>
        <dbReference type="Proteomes" id="UP000694397"/>
    </source>
</evidence>
<dbReference type="CTD" id="5660"/>
<dbReference type="InterPro" id="IPR051428">
    <property type="entry name" value="Sphingo_Act-Surfact_Prot"/>
</dbReference>
<evidence type="ECO:0000256" key="8">
    <source>
        <dbReference type="ARBA" id="ARBA00023157"/>
    </source>
</evidence>
<feature type="disulfide bond" evidence="12">
    <location>
        <begin position="315"/>
        <end position="388"/>
    </location>
</feature>
<comment type="subunit">
    <text evidence="2">Homodimer; disulfide-linked.</text>
</comment>
<organism evidence="15 16">
    <name type="scientific">Scleropages formosus</name>
    <name type="common">Asian bonytongue</name>
    <name type="synonym">Osteoglossum formosum</name>
    <dbReference type="NCBI Taxonomy" id="113540"/>
    <lineage>
        <taxon>Eukaryota</taxon>
        <taxon>Metazoa</taxon>
        <taxon>Chordata</taxon>
        <taxon>Craniata</taxon>
        <taxon>Vertebrata</taxon>
        <taxon>Euteleostomi</taxon>
        <taxon>Actinopterygii</taxon>
        <taxon>Neopterygii</taxon>
        <taxon>Teleostei</taxon>
        <taxon>Osteoglossocephala</taxon>
        <taxon>Osteoglossomorpha</taxon>
        <taxon>Osteoglossiformes</taxon>
        <taxon>Osteoglossidae</taxon>
        <taxon>Scleropages</taxon>
    </lineage>
</organism>
<keyword evidence="4" id="KW-0964">Secreted</keyword>
<evidence type="ECO:0000259" key="13">
    <source>
        <dbReference type="PROSITE" id="PS50015"/>
    </source>
</evidence>
<dbReference type="Gene3D" id="1.10.225.10">
    <property type="entry name" value="Saposin-like"/>
    <property type="match status" value="4"/>
</dbReference>
<dbReference type="AlphaFoldDB" id="A0A8C9VT72"/>
<dbReference type="InterPro" id="IPR008373">
    <property type="entry name" value="Saposin"/>
</dbReference>
<feature type="domain" description="Saposin A-type" evidence="14">
    <location>
        <begin position="16"/>
        <end position="56"/>
    </location>
</feature>
<dbReference type="GO" id="GO:0007193">
    <property type="term" value="P:adenylate cyclase-inhibiting G protein-coupled receptor signaling pathway"/>
    <property type="evidence" value="ECO:0007669"/>
    <property type="project" value="UniProtKB-UniRule"/>
</dbReference>
<evidence type="ECO:0000256" key="5">
    <source>
        <dbReference type="ARBA" id="ARBA00022713"/>
    </source>
</evidence>
<dbReference type="InterPro" id="IPR011001">
    <property type="entry name" value="Saposin-like"/>
</dbReference>
<dbReference type="InterPro" id="IPR007856">
    <property type="entry name" value="SapB_1"/>
</dbReference>
<evidence type="ECO:0000256" key="12">
    <source>
        <dbReference type="PIRSR" id="PIRSR002431-1"/>
    </source>
</evidence>
<name>A0A8C9VT72_SCLFO</name>
<evidence type="ECO:0000256" key="6">
    <source>
        <dbReference type="ARBA" id="ARBA00022729"/>
    </source>
</evidence>
<dbReference type="FunFam" id="1.10.225.10:FF:000008">
    <property type="entry name" value="Pulmonary surfactant-associated protein B"/>
    <property type="match status" value="1"/>
</dbReference>
<feature type="domain" description="Saposin A-type" evidence="14">
    <location>
        <begin position="489"/>
        <end position="525"/>
    </location>
</feature>
<feature type="disulfide bond" evidence="12">
    <location>
        <begin position="318"/>
        <end position="382"/>
    </location>
</feature>
<feature type="disulfide bond" evidence="12">
    <location>
        <begin position="195"/>
        <end position="259"/>
    </location>
</feature>
<dbReference type="PROSITE" id="PS51110">
    <property type="entry name" value="SAP_A"/>
    <property type="match status" value="2"/>
</dbReference>
<keyword evidence="16" id="KW-1185">Reference proteome</keyword>
<comment type="function">
    <text evidence="11">Prosaposin: Behaves as a myelinotrophic and neurotrophic factor, these effects are mediated by its G-protein-coupled receptors, GPR37 and GPR37L1, undergoing ligand-mediated internalization followed by ERK phosphorylation signaling.</text>
</comment>
<feature type="disulfide bond" evidence="12">
    <location>
        <begin position="61"/>
        <end position="136"/>
    </location>
</feature>
<keyword evidence="9" id="KW-0325">Glycoprotein</keyword>
<feature type="domain" description="Saposin B-type" evidence="13">
    <location>
        <begin position="311"/>
        <end position="392"/>
    </location>
</feature>
<keyword evidence="8 12" id="KW-1015">Disulfide bond</keyword>
<feature type="disulfide bond" evidence="12">
    <location>
        <begin position="192"/>
        <end position="265"/>
    </location>
</feature>
<sequence length="525" mass="57478">MSLLALIFVSTAVATPLLGTEQCAQGPPYWCQNVKTASVCNAVTHCLQNVWNKPQGNSVACDLCKEVLTVVGQLLKDNATQSEILSYLEKACQLLPDPNLSSQCKELVDSYYPVLIGIINGELNNPGAACAALGLCSSQQKVLAESQLLSNEIPQVDAPEGLSPFLLNVPQLLYPQESPEQETPKEVNGDVCESCVKFITDAQEQAKANSSFIDSLIAQIEKQCDLLGPGISDMCKQYVGTYGPLVIQQLMSMQPRDICCRAGFCSSAPMEVLVAAKLVPAKMFPALKMEEPTEVKPLALKPSKKMVRARESPQCVVCEFVMKELESLVENPKEEEAVVHAVEKVCSLLPSTLKSQCKDLIDAYGQAIIELLVQEADPKTICTVLGLCKGANRAFIPEMDKAQFEAGGFCEVCKMAVRYIDGFLEQNATEAEIEDAVKKVCNFLPDSYKEECDQLIEQYGPVMVQLLLQMMDPDFVCMKVGACPGVLKKLLGTEQCSWGPSFWCTNMDTASRCNAVEHCKRHVWN</sequence>
<comment type="function">
    <text evidence="11">Saposins are specific low-molecular mass non-enzymic proteins, they participate in the lysosomal degradation of sphingolipids, which takes place by the sequential action of specific hydrolases.</text>
</comment>
<reference evidence="15 16" key="1">
    <citation type="submission" date="2019-04" db="EMBL/GenBank/DDBJ databases">
        <authorList>
            <consortium name="Wellcome Sanger Institute Data Sharing"/>
        </authorList>
    </citation>
    <scope>NUCLEOTIDE SEQUENCE [LARGE SCALE GENOMIC DNA]</scope>
</reference>
<dbReference type="Proteomes" id="UP000694397">
    <property type="component" value="Chromosome 8"/>
</dbReference>
<evidence type="ECO:0000256" key="10">
    <source>
        <dbReference type="ARBA" id="ARBA00037221"/>
    </source>
</evidence>
<accession>A0A8C9VT72</accession>
<feature type="disulfide bond" evidence="12">
    <location>
        <begin position="92"/>
        <end position="104"/>
    </location>
</feature>
<dbReference type="SMART" id="SM00162">
    <property type="entry name" value="SAPA"/>
    <property type="match status" value="2"/>
</dbReference>
<reference evidence="15" key="2">
    <citation type="submission" date="2025-08" db="UniProtKB">
        <authorList>
            <consortium name="Ensembl"/>
        </authorList>
    </citation>
    <scope>IDENTIFICATION</scope>
</reference>
<dbReference type="PROSITE" id="PS50015">
    <property type="entry name" value="SAP_B"/>
    <property type="match status" value="4"/>
</dbReference>
<evidence type="ECO:0000256" key="4">
    <source>
        <dbReference type="ARBA" id="ARBA00022525"/>
    </source>
</evidence>
<proteinExistence type="predicted"/>
<dbReference type="GO" id="GO:0016020">
    <property type="term" value="C:membrane"/>
    <property type="evidence" value="ECO:0007669"/>
    <property type="project" value="GOC"/>
</dbReference>
<dbReference type="FunFam" id="1.10.225.10:FF:000002">
    <property type="entry name" value="prosaposin isoform X2"/>
    <property type="match status" value="2"/>
</dbReference>
<dbReference type="GeneTree" id="ENSGT00940000156695"/>
<comment type="function">
    <text evidence="10">Pulmonary surfactant-associated proteins promote alveolar stability by lowering the surface tension at the air-liquid interface in the peripheral air spaces. SP-B increases the collapse pressure of palmitic acid to nearly 70 millinewtons per meter.</text>
</comment>
<feature type="disulfide bond" evidence="12">
    <location>
        <begin position="224"/>
        <end position="235"/>
    </location>
</feature>
<feature type="domain" description="Saposin B-type" evidence="13">
    <location>
        <begin position="188"/>
        <end position="269"/>
    </location>
</feature>
<feature type="disulfide bond" evidence="12">
    <location>
        <begin position="346"/>
        <end position="357"/>
    </location>
</feature>
<dbReference type="SUPFAM" id="SSF47862">
    <property type="entry name" value="Saposin"/>
    <property type="match status" value="4"/>
</dbReference>
<dbReference type="GO" id="GO:0007585">
    <property type="term" value="P:respiratory gaseous exchange by respiratory system"/>
    <property type="evidence" value="ECO:0007669"/>
    <property type="project" value="UniProtKB-KW"/>
</dbReference>
<feature type="domain" description="Saposin B-type" evidence="13">
    <location>
        <begin position="57"/>
        <end position="140"/>
    </location>
</feature>
<dbReference type="Ensembl" id="ENSSFOT00015048805.1">
    <property type="protein sequence ID" value="ENSSFOP00015064640.1"/>
    <property type="gene ID" value="ENSSFOG00015003877.2"/>
</dbReference>
<dbReference type="OrthoDB" id="69496at2759"/>
<dbReference type="GO" id="GO:0006665">
    <property type="term" value="P:sphingolipid metabolic process"/>
    <property type="evidence" value="ECO:0007669"/>
    <property type="project" value="UniProtKB-UniRule"/>
</dbReference>
<feature type="disulfide bond" evidence="12">
    <location>
        <begin position="64"/>
        <end position="130"/>
    </location>
</feature>
<feature type="disulfide bond" evidence="12">
    <location>
        <begin position="410"/>
        <end position="483"/>
    </location>
</feature>
<evidence type="ECO:0000256" key="3">
    <source>
        <dbReference type="ARBA" id="ARBA00022439"/>
    </source>
</evidence>
<keyword evidence="6 11" id="KW-0732">Signal</keyword>
<keyword evidence="5" id="KW-0305">Gaseous exchange</keyword>